<evidence type="ECO:0000256" key="2">
    <source>
        <dbReference type="ARBA" id="ARBA00023125"/>
    </source>
</evidence>
<keyword evidence="3" id="KW-0804">Transcription</keyword>
<dbReference type="InterPro" id="IPR019888">
    <property type="entry name" value="Tscrpt_reg_AsnC-like"/>
</dbReference>
<dbReference type="InterPro" id="IPR011991">
    <property type="entry name" value="ArsR-like_HTH"/>
</dbReference>
<dbReference type="PANTHER" id="PTHR30154">
    <property type="entry name" value="LEUCINE-RESPONSIVE REGULATORY PROTEIN"/>
    <property type="match status" value="1"/>
</dbReference>
<evidence type="ECO:0000256" key="3">
    <source>
        <dbReference type="ARBA" id="ARBA00023163"/>
    </source>
</evidence>
<proteinExistence type="predicted"/>
<dbReference type="SUPFAM" id="SSF46785">
    <property type="entry name" value="Winged helix' DNA-binding domain"/>
    <property type="match status" value="1"/>
</dbReference>
<dbReference type="GO" id="GO:0043565">
    <property type="term" value="F:sequence-specific DNA binding"/>
    <property type="evidence" value="ECO:0007669"/>
    <property type="project" value="InterPro"/>
</dbReference>
<dbReference type="CDD" id="cd00090">
    <property type="entry name" value="HTH_ARSR"/>
    <property type="match status" value="1"/>
</dbReference>
<dbReference type="InterPro" id="IPR036388">
    <property type="entry name" value="WH-like_DNA-bd_sf"/>
</dbReference>
<dbReference type="Gene3D" id="1.10.10.10">
    <property type="entry name" value="Winged helix-like DNA-binding domain superfamily/Winged helix DNA-binding domain"/>
    <property type="match status" value="1"/>
</dbReference>
<dbReference type="GO" id="GO:0006355">
    <property type="term" value="P:regulation of DNA-templated transcription"/>
    <property type="evidence" value="ECO:0007669"/>
    <property type="project" value="UniProtKB-ARBA"/>
</dbReference>
<dbReference type="SMART" id="SM00344">
    <property type="entry name" value="HTH_ASNC"/>
    <property type="match status" value="1"/>
</dbReference>
<dbReference type="PROSITE" id="PS50956">
    <property type="entry name" value="HTH_ASNC_2"/>
    <property type="match status" value="1"/>
</dbReference>
<sequence length="150" mass="16868">MDPTDKKLLMLLQRDASKTNAEMAQEVSLSPSSCLRRIRRLHRSGIIDRIVAILNPAKAGRVLKVIVTVELKARDEQNIRRFLQGASAEEAVTRAYSITGGADIILFLHLRDMSEYERLCNRLFGEKTNVSRFVGMVVIRTAKEETAIAI</sequence>
<comment type="caution">
    <text evidence="5">The sequence shown here is derived from an EMBL/GenBank/DDBJ whole genome shotgun (WGS) entry which is preliminary data.</text>
</comment>
<dbReference type="SUPFAM" id="SSF54909">
    <property type="entry name" value="Dimeric alpha+beta barrel"/>
    <property type="match status" value="1"/>
</dbReference>
<dbReference type="AlphaFoldDB" id="A0A6L6VHJ8"/>
<keyword evidence="1" id="KW-0805">Transcription regulation</keyword>
<dbReference type="GO" id="GO:0043200">
    <property type="term" value="P:response to amino acid"/>
    <property type="evidence" value="ECO:0007669"/>
    <property type="project" value="TreeGrafter"/>
</dbReference>
<dbReference type="InterPro" id="IPR019887">
    <property type="entry name" value="Tscrpt_reg_AsnC/Lrp_C"/>
</dbReference>
<keyword evidence="2" id="KW-0238">DNA-binding</keyword>
<accession>A0A6L6VHJ8</accession>
<name>A0A6L6VHJ8_AGRVI</name>
<feature type="domain" description="HTH asnC-type" evidence="4">
    <location>
        <begin position="1"/>
        <end position="62"/>
    </location>
</feature>
<evidence type="ECO:0000313" key="5">
    <source>
        <dbReference type="EMBL" id="MUZ74491.1"/>
    </source>
</evidence>
<protein>
    <submittedName>
        <fullName evidence="5">AsnC family transcriptional regulator</fullName>
    </submittedName>
</protein>
<dbReference type="PRINTS" id="PR00033">
    <property type="entry name" value="HTHASNC"/>
</dbReference>
<dbReference type="InterPro" id="IPR036390">
    <property type="entry name" value="WH_DNA-bd_sf"/>
</dbReference>
<organism evidence="5 6">
    <name type="scientific">Agrobacterium vitis</name>
    <name type="common">Rhizobium vitis</name>
    <dbReference type="NCBI Taxonomy" id="373"/>
    <lineage>
        <taxon>Bacteria</taxon>
        <taxon>Pseudomonadati</taxon>
        <taxon>Pseudomonadota</taxon>
        <taxon>Alphaproteobacteria</taxon>
        <taxon>Hyphomicrobiales</taxon>
        <taxon>Rhizobiaceae</taxon>
        <taxon>Rhizobium/Agrobacterium group</taxon>
        <taxon>Agrobacterium</taxon>
    </lineage>
</organism>
<dbReference type="Pfam" id="PF13404">
    <property type="entry name" value="HTH_AsnC-type"/>
    <property type="match status" value="1"/>
</dbReference>
<dbReference type="Proteomes" id="UP000477951">
    <property type="component" value="Unassembled WGS sequence"/>
</dbReference>
<dbReference type="Pfam" id="PF01037">
    <property type="entry name" value="AsnC_trans_reg"/>
    <property type="match status" value="1"/>
</dbReference>
<dbReference type="RefSeq" id="WP_156615483.1">
    <property type="nucleotide sequence ID" value="NZ_WPHR01000016.1"/>
</dbReference>
<dbReference type="Gene3D" id="3.30.70.920">
    <property type="match status" value="1"/>
</dbReference>
<dbReference type="InterPro" id="IPR000485">
    <property type="entry name" value="AsnC-type_HTH_dom"/>
</dbReference>
<evidence type="ECO:0000256" key="1">
    <source>
        <dbReference type="ARBA" id="ARBA00023015"/>
    </source>
</evidence>
<dbReference type="InterPro" id="IPR011008">
    <property type="entry name" value="Dimeric_a/b-barrel"/>
</dbReference>
<evidence type="ECO:0000313" key="6">
    <source>
        <dbReference type="Proteomes" id="UP000477951"/>
    </source>
</evidence>
<dbReference type="EMBL" id="WPHR01000016">
    <property type="protein sequence ID" value="MUZ74491.1"/>
    <property type="molecule type" value="Genomic_DNA"/>
</dbReference>
<dbReference type="PANTHER" id="PTHR30154:SF34">
    <property type="entry name" value="TRANSCRIPTIONAL REGULATOR AZLB"/>
    <property type="match status" value="1"/>
</dbReference>
<gene>
    <name evidence="5" type="ORF">GOZ90_17520</name>
</gene>
<reference evidence="5 6" key="1">
    <citation type="submission" date="2019-12" db="EMBL/GenBank/DDBJ databases">
        <title>Whole-genome sequencing of Allorhizobium vitis.</title>
        <authorList>
            <person name="Gan H.M."/>
            <person name="Szegedi E."/>
            <person name="Burr T."/>
            <person name="Savka M.A."/>
        </authorList>
    </citation>
    <scope>NUCLEOTIDE SEQUENCE [LARGE SCALE GENOMIC DNA]</scope>
    <source>
        <strain evidence="5 6">CG516</strain>
    </source>
</reference>
<evidence type="ECO:0000259" key="4">
    <source>
        <dbReference type="PROSITE" id="PS50956"/>
    </source>
</evidence>
<dbReference type="GO" id="GO:0005829">
    <property type="term" value="C:cytosol"/>
    <property type="evidence" value="ECO:0007669"/>
    <property type="project" value="TreeGrafter"/>
</dbReference>